<dbReference type="Proteomes" id="UP001196413">
    <property type="component" value="Unassembled WGS sequence"/>
</dbReference>
<feature type="region of interest" description="Disordered" evidence="1">
    <location>
        <begin position="39"/>
        <end position="78"/>
    </location>
</feature>
<comment type="caution">
    <text evidence="3">The sequence shown here is derived from an EMBL/GenBank/DDBJ whole genome shotgun (WGS) entry which is preliminary data.</text>
</comment>
<dbReference type="InterPro" id="IPR015120">
    <property type="entry name" value="Siah-Interact_N"/>
</dbReference>
<feature type="domain" description="Siah interacting protein N-terminal" evidence="2">
    <location>
        <begin position="3"/>
        <end position="61"/>
    </location>
</feature>
<keyword evidence="4" id="KW-1185">Reference proteome</keyword>
<name>A0AAD5MYX0_PARTN</name>
<gene>
    <name evidence="3" type="ORF">KIN20_025870</name>
</gene>
<dbReference type="SUPFAM" id="SSF140106">
    <property type="entry name" value="Calcyclin-binding protein-like"/>
    <property type="match status" value="1"/>
</dbReference>
<dbReference type="EMBL" id="JAHQIW010005291">
    <property type="protein sequence ID" value="KAJ1365513.1"/>
    <property type="molecule type" value="Genomic_DNA"/>
</dbReference>
<evidence type="ECO:0000259" key="2">
    <source>
        <dbReference type="Pfam" id="PF09032"/>
    </source>
</evidence>
<dbReference type="AlphaFoldDB" id="A0AAD5MYX0"/>
<evidence type="ECO:0000313" key="4">
    <source>
        <dbReference type="Proteomes" id="UP001196413"/>
    </source>
</evidence>
<sequence length="78" mass="8608">MTEEISLDIEELKSLLAIAKRPAVQRWIQTQIETLISEQRVQPAPTEPPATVSPSMAESKVSSLLNSSDGETNKLWMG</sequence>
<feature type="compositionally biased region" description="Polar residues" evidence="1">
    <location>
        <begin position="52"/>
        <end position="70"/>
    </location>
</feature>
<reference evidence="3" key="1">
    <citation type="submission" date="2021-06" db="EMBL/GenBank/DDBJ databases">
        <title>Parelaphostrongylus tenuis whole genome reference sequence.</title>
        <authorList>
            <person name="Garwood T.J."/>
            <person name="Larsen P.A."/>
            <person name="Fountain-Jones N.M."/>
            <person name="Garbe J.R."/>
            <person name="Macchietto M.G."/>
            <person name="Kania S.A."/>
            <person name="Gerhold R.W."/>
            <person name="Richards J.E."/>
            <person name="Wolf T.M."/>
        </authorList>
    </citation>
    <scope>NUCLEOTIDE SEQUENCE</scope>
    <source>
        <strain evidence="3">MNPRO001-30</strain>
        <tissue evidence="3">Meninges</tissue>
    </source>
</reference>
<accession>A0AAD5MYX0</accession>
<proteinExistence type="predicted"/>
<dbReference type="Pfam" id="PF09032">
    <property type="entry name" value="Siah-Interact_N"/>
    <property type="match status" value="1"/>
</dbReference>
<evidence type="ECO:0000313" key="3">
    <source>
        <dbReference type="EMBL" id="KAJ1365513.1"/>
    </source>
</evidence>
<organism evidence="3 4">
    <name type="scientific">Parelaphostrongylus tenuis</name>
    <name type="common">Meningeal worm</name>
    <dbReference type="NCBI Taxonomy" id="148309"/>
    <lineage>
        <taxon>Eukaryota</taxon>
        <taxon>Metazoa</taxon>
        <taxon>Ecdysozoa</taxon>
        <taxon>Nematoda</taxon>
        <taxon>Chromadorea</taxon>
        <taxon>Rhabditida</taxon>
        <taxon>Rhabditina</taxon>
        <taxon>Rhabditomorpha</taxon>
        <taxon>Strongyloidea</taxon>
        <taxon>Metastrongylidae</taxon>
        <taxon>Parelaphostrongylus</taxon>
    </lineage>
</organism>
<protein>
    <recommendedName>
        <fullName evidence="2">Siah interacting protein N-terminal domain-containing protein</fullName>
    </recommendedName>
</protein>
<evidence type="ECO:0000256" key="1">
    <source>
        <dbReference type="SAM" id="MobiDB-lite"/>
    </source>
</evidence>
<dbReference type="InterPro" id="IPR037201">
    <property type="entry name" value="CacyBP_N"/>
</dbReference>